<dbReference type="Gene3D" id="3.40.250.10">
    <property type="entry name" value="Rhodanese-like domain"/>
    <property type="match status" value="1"/>
</dbReference>
<protein>
    <submittedName>
        <fullName evidence="5">Rhodanese/ankyrin domain protein</fullName>
    </submittedName>
</protein>
<dbReference type="SMART" id="SM00450">
    <property type="entry name" value="RHOD"/>
    <property type="match status" value="1"/>
</dbReference>
<dbReference type="OrthoDB" id="9811849at2"/>
<dbReference type="KEGG" id="ttu:TERTU_1570"/>
<keyword evidence="1" id="KW-0677">Repeat</keyword>
<dbReference type="CDD" id="cd01444">
    <property type="entry name" value="GlpE_ST"/>
    <property type="match status" value="1"/>
</dbReference>
<dbReference type="Proteomes" id="UP000009080">
    <property type="component" value="Chromosome"/>
</dbReference>
<dbReference type="SUPFAM" id="SSF52821">
    <property type="entry name" value="Rhodanese/Cell cycle control phosphatase"/>
    <property type="match status" value="1"/>
</dbReference>
<dbReference type="PROSITE" id="PS50088">
    <property type="entry name" value="ANK_REPEAT"/>
    <property type="match status" value="3"/>
</dbReference>
<dbReference type="GO" id="GO:0004792">
    <property type="term" value="F:thiosulfate-cyanide sulfurtransferase activity"/>
    <property type="evidence" value="ECO:0007669"/>
    <property type="project" value="InterPro"/>
</dbReference>
<dbReference type="Pfam" id="PF00581">
    <property type="entry name" value="Rhodanese"/>
    <property type="match status" value="1"/>
</dbReference>
<feature type="repeat" description="ANK" evidence="3">
    <location>
        <begin position="199"/>
        <end position="231"/>
    </location>
</feature>
<dbReference type="SMART" id="SM00248">
    <property type="entry name" value="ANK"/>
    <property type="match status" value="3"/>
</dbReference>
<dbReference type="PANTHER" id="PTHR24124:SF15">
    <property type="entry name" value="LP07441P"/>
    <property type="match status" value="1"/>
</dbReference>
<evidence type="ECO:0000256" key="2">
    <source>
        <dbReference type="ARBA" id="ARBA00023043"/>
    </source>
</evidence>
<evidence type="ECO:0000313" key="6">
    <source>
        <dbReference type="Proteomes" id="UP000009080"/>
    </source>
</evidence>
<sequence>MSYYAEITPQEAQEKVITDGSALILDARDAYSYKESHIDGAMQAHGGLVEHLIGVGDYERPVLVYCYHGNSSKDLAEVFGRAGFKYCYSMKGGYTAWKKRDRLYATEAYSEATNIWLVTEGFEKQALNTVIPGQVTPLILACRQNKSEVVSELLASGADTTCSDSDGNGALWAACYSESLECLRLLKEAGADLNQANADGVTALMYAASASKFAAVQFLVENGADVHRKSKDDFSALDLSATEEILKFLKPYCR</sequence>
<dbReference type="eggNOG" id="COG0666">
    <property type="taxonomic scope" value="Bacteria"/>
</dbReference>
<dbReference type="InterPro" id="IPR001763">
    <property type="entry name" value="Rhodanese-like_dom"/>
</dbReference>
<dbReference type="InterPro" id="IPR023695">
    <property type="entry name" value="Thiosulf_sulfurTrfase"/>
</dbReference>
<evidence type="ECO:0000313" key="5">
    <source>
        <dbReference type="EMBL" id="ACR12701.1"/>
    </source>
</evidence>
<dbReference type="InterPro" id="IPR036873">
    <property type="entry name" value="Rhodanese-like_dom_sf"/>
</dbReference>
<keyword evidence="2 3" id="KW-0040">ANK repeat</keyword>
<dbReference type="STRING" id="377629.TERTU_1570"/>
<reference evidence="5 6" key="1">
    <citation type="journal article" date="2009" name="PLoS ONE">
        <title>The complete genome of Teredinibacter turnerae T7901: an intracellular endosymbiont of marine wood-boring bivalves (shipworms).</title>
        <authorList>
            <person name="Yang J.C."/>
            <person name="Madupu R."/>
            <person name="Durkin A.S."/>
            <person name="Ekborg N.A."/>
            <person name="Pedamallu C.S."/>
            <person name="Hostetler J.B."/>
            <person name="Radune D."/>
            <person name="Toms B.S."/>
            <person name="Henrissat B."/>
            <person name="Coutinho P.M."/>
            <person name="Schwarz S."/>
            <person name="Field L."/>
            <person name="Trindade-Silva A.E."/>
            <person name="Soares C.A.G."/>
            <person name="Elshahawi S."/>
            <person name="Hanora A."/>
            <person name="Schmidt E.W."/>
            <person name="Haygood M.G."/>
            <person name="Posfai J."/>
            <person name="Benner J."/>
            <person name="Madinger C."/>
            <person name="Nove J."/>
            <person name="Anton B."/>
            <person name="Chaudhary K."/>
            <person name="Foster J."/>
            <person name="Holman A."/>
            <person name="Kumar S."/>
            <person name="Lessard P.A."/>
            <person name="Luyten Y.A."/>
            <person name="Slatko B."/>
            <person name="Wood N."/>
            <person name="Wu B."/>
            <person name="Teplitski M."/>
            <person name="Mougous J.D."/>
            <person name="Ward N."/>
            <person name="Eisen J.A."/>
            <person name="Badger J.H."/>
            <person name="Distel D.L."/>
        </authorList>
    </citation>
    <scope>NUCLEOTIDE SEQUENCE [LARGE SCALE GENOMIC DNA]</scope>
    <source>
        <strain evidence="6">ATCC 39867 / T7901</strain>
    </source>
</reference>
<evidence type="ECO:0000256" key="3">
    <source>
        <dbReference type="PROSITE-ProRule" id="PRU00023"/>
    </source>
</evidence>
<dbReference type="EMBL" id="CP001614">
    <property type="protein sequence ID" value="ACR12701.1"/>
    <property type="molecule type" value="Genomic_DNA"/>
</dbReference>
<dbReference type="PANTHER" id="PTHR24124">
    <property type="entry name" value="ANKYRIN REPEAT FAMILY A"/>
    <property type="match status" value="1"/>
</dbReference>
<dbReference type="HOGENOM" id="CLU_1068029_0_0_6"/>
<accession>C5BTE1</accession>
<dbReference type="InterPro" id="IPR002110">
    <property type="entry name" value="Ankyrin_rpt"/>
</dbReference>
<evidence type="ECO:0000259" key="4">
    <source>
        <dbReference type="PROSITE" id="PS50206"/>
    </source>
</evidence>
<dbReference type="GO" id="GO:0005737">
    <property type="term" value="C:cytoplasm"/>
    <property type="evidence" value="ECO:0007669"/>
    <property type="project" value="InterPro"/>
</dbReference>
<dbReference type="RefSeq" id="WP_015818813.1">
    <property type="nucleotide sequence ID" value="NC_012997.1"/>
</dbReference>
<dbReference type="Pfam" id="PF12796">
    <property type="entry name" value="Ank_2"/>
    <property type="match status" value="1"/>
</dbReference>
<keyword evidence="6" id="KW-1185">Reference proteome</keyword>
<proteinExistence type="predicted"/>
<name>C5BTE1_TERTT</name>
<dbReference type="eggNOG" id="COG0607">
    <property type="taxonomic scope" value="Bacteria"/>
</dbReference>
<dbReference type="PROSITE" id="PS50206">
    <property type="entry name" value="RHODANESE_3"/>
    <property type="match status" value="1"/>
</dbReference>
<dbReference type="GO" id="GO:0010468">
    <property type="term" value="P:regulation of gene expression"/>
    <property type="evidence" value="ECO:0007669"/>
    <property type="project" value="TreeGrafter"/>
</dbReference>
<feature type="domain" description="Rhodanese" evidence="4">
    <location>
        <begin position="18"/>
        <end position="106"/>
    </location>
</feature>
<dbReference type="AlphaFoldDB" id="C5BTE1"/>
<dbReference type="PROSITE" id="PS50297">
    <property type="entry name" value="ANK_REP_REGION"/>
    <property type="match status" value="1"/>
</dbReference>
<organism evidence="5 6">
    <name type="scientific">Teredinibacter turnerae (strain ATCC 39867 / T7901)</name>
    <dbReference type="NCBI Taxonomy" id="377629"/>
    <lineage>
        <taxon>Bacteria</taxon>
        <taxon>Pseudomonadati</taxon>
        <taxon>Pseudomonadota</taxon>
        <taxon>Gammaproteobacteria</taxon>
        <taxon>Cellvibrionales</taxon>
        <taxon>Cellvibrionaceae</taxon>
        <taxon>Teredinibacter</taxon>
    </lineage>
</organism>
<dbReference type="Gene3D" id="1.25.40.20">
    <property type="entry name" value="Ankyrin repeat-containing domain"/>
    <property type="match status" value="1"/>
</dbReference>
<gene>
    <name evidence="5" type="ordered locus">TERTU_1570</name>
</gene>
<evidence type="ECO:0000256" key="1">
    <source>
        <dbReference type="ARBA" id="ARBA00022737"/>
    </source>
</evidence>
<feature type="repeat" description="ANK" evidence="3">
    <location>
        <begin position="166"/>
        <end position="198"/>
    </location>
</feature>
<dbReference type="SUPFAM" id="SSF48403">
    <property type="entry name" value="Ankyrin repeat"/>
    <property type="match status" value="1"/>
</dbReference>
<feature type="repeat" description="ANK" evidence="3">
    <location>
        <begin position="133"/>
        <end position="165"/>
    </location>
</feature>
<dbReference type="InterPro" id="IPR036770">
    <property type="entry name" value="Ankyrin_rpt-contain_sf"/>
</dbReference>